<reference evidence="2 3" key="1">
    <citation type="submission" date="2020-12" db="EMBL/GenBank/DDBJ databases">
        <authorList>
            <person name="Zhou J."/>
        </authorList>
    </citation>
    <scope>NUCLEOTIDE SEQUENCE [LARGE SCALE GENOMIC DNA]</scope>
    <source>
        <strain evidence="2 3">CCUG 61299</strain>
    </source>
</reference>
<dbReference type="InterPro" id="IPR017946">
    <property type="entry name" value="PLC-like_Pdiesterase_TIM-brl"/>
</dbReference>
<dbReference type="Pfam" id="PF03009">
    <property type="entry name" value="GDPD"/>
    <property type="match status" value="1"/>
</dbReference>
<evidence type="ECO:0000313" key="2">
    <source>
        <dbReference type="EMBL" id="QQM67509.1"/>
    </source>
</evidence>
<feature type="domain" description="GP-PDE" evidence="1">
    <location>
        <begin position="23"/>
        <end position="271"/>
    </location>
</feature>
<dbReference type="KEGG" id="awe:JG540_00960"/>
<keyword evidence="3" id="KW-1185">Reference proteome</keyword>
<dbReference type="AlphaFoldDB" id="A0A7T7M9P5"/>
<dbReference type="Proteomes" id="UP000595895">
    <property type="component" value="Chromosome"/>
</dbReference>
<dbReference type="PANTHER" id="PTHR46211:SF1">
    <property type="entry name" value="GLYCEROPHOSPHODIESTER PHOSPHODIESTERASE, CYTOPLASMIC"/>
    <property type="match status" value="1"/>
</dbReference>
<dbReference type="InterPro" id="IPR030395">
    <property type="entry name" value="GP_PDE_dom"/>
</dbReference>
<accession>A0A7T7M9P5</accession>
<evidence type="ECO:0000313" key="3">
    <source>
        <dbReference type="Proteomes" id="UP000595895"/>
    </source>
</evidence>
<evidence type="ECO:0000259" key="1">
    <source>
        <dbReference type="PROSITE" id="PS51704"/>
    </source>
</evidence>
<proteinExistence type="predicted"/>
<organism evidence="2 3">
    <name type="scientific">Actinomyces weissii</name>
    <dbReference type="NCBI Taxonomy" id="675090"/>
    <lineage>
        <taxon>Bacteria</taxon>
        <taxon>Bacillati</taxon>
        <taxon>Actinomycetota</taxon>
        <taxon>Actinomycetes</taxon>
        <taxon>Actinomycetales</taxon>
        <taxon>Actinomycetaceae</taxon>
        <taxon>Actinomyces</taxon>
    </lineage>
</organism>
<sequence>MSAPVSSAFPPAPCPRPAPQRQRLVIAHRGARDLAPENTLAAFDLAGRHGSQWVELDVDVIGDGTVIVIHDSRLDRTTDRVGSYYDLAAADLAGIDAGSWFQAADGSRPFAGEGLPTLAASLEVVRRHGMHVNVEIKSCEAGAAACRRLVDGVAALLDEHAACGGGQVLVSSFNPVLLDRVGRRRPGTRLALLTEQGLLLDDWRSYVEELGAEAVNPADEGLERGRVEEIRALGYGVNVWTVNSRERAEELFSWGVTGVFTDRVHELGDLARAGI</sequence>
<dbReference type="GO" id="GO:0006629">
    <property type="term" value="P:lipid metabolic process"/>
    <property type="evidence" value="ECO:0007669"/>
    <property type="project" value="InterPro"/>
</dbReference>
<dbReference type="PANTHER" id="PTHR46211">
    <property type="entry name" value="GLYCEROPHOSPHORYL DIESTER PHOSPHODIESTERASE"/>
    <property type="match status" value="1"/>
</dbReference>
<dbReference type="Gene3D" id="3.20.20.190">
    <property type="entry name" value="Phosphatidylinositol (PI) phosphodiesterase"/>
    <property type="match status" value="1"/>
</dbReference>
<name>A0A7T7M9P5_9ACTO</name>
<dbReference type="PROSITE" id="PS51704">
    <property type="entry name" value="GP_PDE"/>
    <property type="match status" value="1"/>
</dbReference>
<protein>
    <submittedName>
        <fullName evidence="2">Glycerophosphodiester phosphodiesterase</fullName>
    </submittedName>
</protein>
<dbReference type="GO" id="GO:0008081">
    <property type="term" value="F:phosphoric diester hydrolase activity"/>
    <property type="evidence" value="ECO:0007669"/>
    <property type="project" value="InterPro"/>
</dbReference>
<dbReference type="EMBL" id="CP066802">
    <property type="protein sequence ID" value="QQM67509.1"/>
    <property type="molecule type" value="Genomic_DNA"/>
</dbReference>
<dbReference type="SUPFAM" id="SSF51695">
    <property type="entry name" value="PLC-like phosphodiesterases"/>
    <property type="match status" value="1"/>
</dbReference>
<gene>
    <name evidence="2" type="ORF">JG540_00960</name>
</gene>